<keyword evidence="3" id="KW-1133">Transmembrane helix</keyword>
<evidence type="ECO:0000256" key="1">
    <source>
        <dbReference type="PROSITE-ProRule" id="PRU01005"/>
    </source>
</evidence>
<protein>
    <submittedName>
        <fullName evidence="6">ShKT domain-containing protein</fullName>
    </submittedName>
</protein>
<dbReference type="AlphaFoldDB" id="A0A914HX87"/>
<keyword evidence="5" id="KW-1185">Reference proteome</keyword>
<dbReference type="PROSITE" id="PS51670">
    <property type="entry name" value="SHKT"/>
    <property type="match status" value="1"/>
</dbReference>
<evidence type="ECO:0000313" key="6">
    <source>
        <dbReference type="WBParaSite" id="Gr19_v10_g4871.t1"/>
    </source>
</evidence>
<proteinExistence type="predicted"/>
<evidence type="ECO:0000256" key="3">
    <source>
        <dbReference type="SAM" id="Phobius"/>
    </source>
</evidence>
<evidence type="ECO:0000259" key="4">
    <source>
        <dbReference type="PROSITE" id="PS51670"/>
    </source>
</evidence>
<dbReference type="SMART" id="SM00254">
    <property type="entry name" value="ShKT"/>
    <property type="match status" value="1"/>
</dbReference>
<feature type="domain" description="ShKT" evidence="4">
    <location>
        <begin position="76"/>
        <end position="114"/>
    </location>
</feature>
<dbReference type="Gene3D" id="1.10.10.1940">
    <property type="match status" value="1"/>
</dbReference>
<name>A0A914HX87_GLORO</name>
<feature type="transmembrane region" description="Helical" evidence="3">
    <location>
        <begin position="7"/>
        <end position="29"/>
    </location>
</feature>
<dbReference type="InterPro" id="IPR003582">
    <property type="entry name" value="ShKT_dom"/>
</dbReference>
<keyword evidence="3" id="KW-0472">Membrane</keyword>
<dbReference type="Pfam" id="PF01549">
    <property type="entry name" value="ShK"/>
    <property type="match status" value="1"/>
</dbReference>
<comment type="caution">
    <text evidence="1">Lacks conserved residue(s) required for the propagation of feature annotation.</text>
</comment>
<evidence type="ECO:0000313" key="5">
    <source>
        <dbReference type="Proteomes" id="UP000887572"/>
    </source>
</evidence>
<organism evidence="5 6">
    <name type="scientific">Globodera rostochiensis</name>
    <name type="common">Golden nematode worm</name>
    <name type="synonym">Heterodera rostochiensis</name>
    <dbReference type="NCBI Taxonomy" id="31243"/>
    <lineage>
        <taxon>Eukaryota</taxon>
        <taxon>Metazoa</taxon>
        <taxon>Ecdysozoa</taxon>
        <taxon>Nematoda</taxon>
        <taxon>Chromadorea</taxon>
        <taxon>Rhabditida</taxon>
        <taxon>Tylenchina</taxon>
        <taxon>Tylenchomorpha</taxon>
        <taxon>Tylenchoidea</taxon>
        <taxon>Heteroderidae</taxon>
        <taxon>Heteroderinae</taxon>
        <taxon>Globodera</taxon>
    </lineage>
</organism>
<feature type="region of interest" description="Disordered" evidence="2">
    <location>
        <begin position="61"/>
        <end position="80"/>
    </location>
</feature>
<reference evidence="6" key="1">
    <citation type="submission" date="2022-11" db="UniProtKB">
        <authorList>
            <consortium name="WormBaseParasite"/>
        </authorList>
    </citation>
    <scope>IDENTIFICATION</scope>
</reference>
<accession>A0A914HX87</accession>
<sequence length="122" mass="13088">MPRHNSLLPPILINLLSLLLLTNIFNFSISQSTDVSCNPCLDRTCPDGLSCDSNNCCVNSSSSSTTTTSASPSSSCQDSAPSNLCNVYKQRGQCLQPFLIVWLSIHCKSTCGLCSARIVRIG</sequence>
<dbReference type="Proteomes" id="UP000887572">
    <property type="component" value="Unplaced"/>
</dbReference>
<evidence type="ECO:0000256" key="2">
    <source>
        <dbReference type="SAM" id="MobiDB-lite"/>
    </source>
</evidence>
<dbReference type="WBParaSite" id="Gr19_v10_g4871.t1">
    <property type="protein sequence ID" value="Gr19_v10_g4871.t1"/>
    <property type="gene ID" value="Gr19_v10_g4871"/>
</dbReference>
<keyword evidence="3" id="KW-0812">Transmembrane</keyword>